<gene>
    <name evidence="1" type="ORF">LTRI10_LOCUS7082</name>
</gene>
<organism evidence="1 2">
    <name type="scientific">Linum trigynum</name>
    <dbReference type="NCBI Taxonomy" id="586398"/>
    <lineage>
        <taxon>Eukaryota</taxon>
        <taxon>Viridiplantae</taxon>
        <taxon>Streptophyta</taxon>
        <taxon>Embryophyta</taxon>
        <taxon>Tracheophyta</taxon>
        <taxon>Spermatophyta</taxon>
        <taxon>Magnoliopsida</taxon>
        <taxon>eudicotyledons</taxon>
        <taxon>Gunneridae</taxon>
        <taxon>Pentapetalae</taxon>
        <taxon>rosids</taxon>
        <taxon>fabids</taxon>
        <taxon>Malpighiales</taxon>
        <taxon>Linaceae</taxon>
        <taxon>Linum</taxon>
    </lineage>
</organism>
<protein>
    <submittedName>
        <fullName evidence="1">Uncharacterized protein</fullName>
    </submittedName>
</protein>
<proteinExistence type="predicted"/>
<accession>A0AAV2CSP7</accession>
<sequence>MLCRTPPWQGRREKLLVGAAWPTSSFTTTANSSLENPRISSDNENYSNVPDLHDQIRNPPSLVAHDEAEDPCEWGGTPGDESKLAGTFKTFLPSLESCGVDQFHSEEARKKMPKLKSKLLVGSFSNTIVSGKEHGIGPPRLATRRSTRSVQEVDWEYGQPRISPELDWMFIDQEALISLIKNVVLMLQKLEFVQPSFDPTWTQF</sequence>
<evidence type="ECO:0000313" key="1">
    <source>
        <dbReference type="EMBL" id="CAL1359608.1"/>
    </source>
</evidence>
<dbReference type="AlphaFoldDB" id="A0AAV2CSP7"/>
<name>A0AAV2CSP7_9ROSI</name>
<reference evidence="1 2" key="1">
    <citation type="submission" date="2024-04" db="EMBL/GenBank/DDBJ databases">
        <authorList>
            <person name="Fracassetti M."/>
        </authorList>
    </citation>
    <scope>NUCLEOTIDE SEQUENCE [LARGE SCALE GENOMIC DNA]</scope>
</reference>
<dbReference type="Proteomes" id="UP001497516">
    <property type="component" value="Chromosome 10"/>
</dbReference>
<dbReference type="EMBL" id="OZ034814">
    <property type="protein sequence ID" value="CAL1359608.1"/>
    <property type="molecule type" value="Genomic_DNA"/>
</dbReference>
<evidence type="ECO:0000313" key="2">
    <source>
        <dbReference type="Proteomes" id="UP001497516"/>
    </source>
</evidence>
<keyword evidence="2" id="KW-1185">Reference proteome</keyword>